<feature type="transmembrane region" description="Helical" evidence="2">
    <location>
        <begin position="349"/>
        <end position="368"/>
    </location>
</feature>
<evidence type="ECO:0000313" key="4">
    <source>
        <dbReference type="EMBL" id="PWH07202.1"/>
    </source>
</evidence>
<organism evidence="4 5">
    <name type="scientific">Brachybacterium endophyticum</name>
    <dbReference type="NCBI Taxonomy" id="2182385"/>
    <lineage>
        <taxon>Bacteria</taxon>
        <taxon>Bacillati</taxon>
        <taxon>Actinomycetota</taxon>
        <taxon>Actinomycetes</taxon>
        <taxon>Micrococcales</taxon>
        <taxon>Dermabacteraceae</taxon>
        <taxon>Brachybacterium</taxon>
    </lineage>
</organism>
<dbReference type="AlphaFoldDB" id="A0A2U2RMV8"/>
<feature type="transmembrane region" description="Helical" evidence="2">
    <location>
        <begin position="72"/>
        <end position="98"/>
    </location>
</feature>
<protein>
    <recommendedName>
        <fullName evidence="3">Heparan-alpha-glucosaminide N-acetyltransferase catalytic domain-containing protein</fullName>
    </recommendedName>
</protein>
<evidence type="ECO:0000256" key="2">
    <source>
        <dbReference type="SAM" id="Phobius"/>
    </source>
</evidence>
<keyword evidence="2" id="KW-0812">Transmembrane</keyword>
<feature type="transmembrane region" description="Helical" evidence="2">
    <location>
        <begin position="212"/>
        <end position="232"/>
    </location>
</feature>
<dbReference type="Pfam" id="PF07786">
    <property type="entry name" value="HGSNAT_cat"/>
    <property type="match status" value="1"/>
</dbReference>
<feature type="transmembrane region" description="Helical" evidence="2">
    <location>
        <begin position="244"/>
        <end position="262"/>
    </location>
</feature>
<dbReference type="Proteomes" id="UP000245590">
    <property type="component" value="Unassembled WGS sequence"/>
</dbReference>
<evidence type="ECO:0000256" key="1">
    <source>
        <dbReference type="SAM" id="MobiDB-lite"/>
    </source>
</evidence>
<evidence type="ECO:0000259" key="3">
    <source>
        <dbReference type="Pfam" id="PF07786"/>
    </source>
</evidence>
<name>A0A2U2RMV8_9MICO</name>
<gene>
    <name evidence="4" type="ORF">DEO23_00610</name>
</gene>
<keyword evidence="2" id="KW-0472">Membrane</keyword>
<dbReference type="EMBL" id="QFKX01000001">
    <property type="protein sequence ID" value="PWH07202.1"/>
    <property type="molecule type" value="Genomic_DNA"/>
</dbReference>
<feature type="transmembrane region" description="Helical" evidence="2">
    <location>
        <begin position="306"/>
        <end position="328"/>
    </location>
</feature>
<accession>A0A2U2RMV8</accession>
<sequence length="435" mass="45187">MLRTTSLIPALTNDPPASSPTAVLQRPRASGMARIESLDLARLLAILGMMASHLLVPVTMSRGGPAWQMLSARIASVLAEGTSATLFAVIGGCSMVLASRQRLAQGDRVGAVRSAVTRGALVVVIGLALGFVPTWVTVVLVPFGVGMMLTAPLLLCSSRILLAVAALLTAVGGWLNATVRSRLDVVQEIGNVTPLDVAQPFTLLRGLALTGMYPLITWLPFLLLGVVLMRSLLGAITEGRTRRWATIASCIGAGVAALAYGASAVTRSWALGQGVDRMLLDLHGFGAPVRRDPWVQLLASPHTGSIADMVATAGVAVAVIGLLTLMVPPTRQLTRTLPRALRSAGAAPLSIYTLHVLLTGVAMMLALVLAGPDAFEAAPWYVAGIGILAIHLVIVLGVGALLSARGSRGPLEALVSGIARRAGGPRTRPTTPRRS</sequence>
<dbReference type="OrthoDB" id="4966979at2"/>
<feature type="region of interest" description="Disordered" evidence="1">
    <location>
        <begin position="1"/>
        <end position="23"/>
    </location>
</feature>
<feature type="domain" description="Heparan-alpha-glucosaminide N-acetyltransferase catalytic" evidence="3">
    <location>
        <begin position="34"/>
        <end position="235"/>
    </location>
</feature>
<evidence type="ECO:0000313" key="5">
    <source>
        <dbReference type="Proteomes" id="UP000245590"/>
    </source>
</evidence>
<keyword evidence="5" id="KW-1185">Reference proteome</keyword>
<feature type="transmembrane region" description="Helical" evidence="2">
    <location>
        <begin position="40"/>
        <end position="60"/>
    </location>
</feature>
<proteinExistence type="predicted"/>
<comment type="caution">
    <text evidence="4">The sequence shown here is derived from an EMBL/GenBank/DDBJ whole genome shotgun (WGS) entry which is preliminary data.</text>
</comment>
<feature type="transmembrane region" description="Helical" evidence="2">
    <location>
        <begin position="380"/>
        <end position="402"/>
    </location>
</feature>
<reference evidence="4 5" key="1">
    <citation type="submission" date="2018-05" db="EMBL/GenBank/DDBJ databases">
        <title>Brachybacterium sp. M1HQ-2T, whole genome shotgun sequence.</title>
        <authorList>
            <person name="Tuo L."/>
        </authorList>
    </citation>
    <scope>NUCLEOTIDE SEQUENCE [LARGE SCALE GENOMIC DNA]</scope>
    <source>
        <strain evidence="4 5">M1HQ-2</strain>
    </source>
</reference>
<keyword evidence="2" id="KW-1133">Transmembrane helix</keyword>
<dbReference type="InterPro" id="IPR012429">
    <property type="entry name" value="HGSNAT_cat"/>
</dbReference>